<proteinExistence type="predicted"/>
<keyword evidence="1" id="KW-0456">Lyase</keyword>
<dbReference type="CDD" id="cd14251">
    <property type="entry name" value="PL-6"/>
    <property type="match status" value="1"/>
</dbReference>
<accession>A0AAP2DS42</accession>
<dbReference type="AlphaFoldDB" id="A0AAP2DS42"/>
<protein>
    <submittedName>
        <fullName evidence="1">Polysaccharide lyase 6 family protein</fullName>
    </submittedName>
</protein>
<dbReference type="Pfam" id="PF14592">
    <property type="entry name" value="Chondroitinas_B"/>
    <property type="match status" value="1"/>
</dbReference>
<comment type="caution">
    <text evidence="1">The sequence shown here is derived from an EMBL/GenBank/DDBJ whole genome shotgun (WGS) entry which is preliminary data.</text>
</comment>
<organism evidence="1 2">
    <name type="scientific">Chryseosolibacter histidini</name>
    <dbReference type="NCBI Taxonomy" id="2782349"/>
    <lineage>
        <taxon>Bacteria</taxon>
        <taxon>Pseudomonadati</taxon>
        <taxon>Bacteroidota</taxon>
        <taxon>Cytophagia</taxon>
        <taxon>Cytophagales</taxon>
        <taxon>Chryseotaleaceae</taxon>
        <taxon>Chryseosolibacter</taxon>
    </lineage>
</organism>
<dbReference type="GO" id="GO:0016829">
    <property type="term" value="F:lyase activity"/>
    <property type="evidence" value="ECO:0007669"/>
    <property type="project" value="UniProtKB-KW"/>
</dbReference>
<keyword evidence="2" id="KW-1185">Reference proteome</keyword>
<reference evidence="1 2" key="1">
    <citation type="submission" date="2021-05" db="EMBL/GenBank/DDBJ databases">
        <title>A Polyphasic approach of four new species of the genus Ohtaekwangia: Ohtaekwangia histidinii sp. nov., Ohtaekwangia cretensis sp. nov., Ohtaekwangia indiensis sp. nov., Ohtaekwangia reichenbachii sp. nov. from diverse environment.</title>
        <authorList>
            <person name="Octaviana S."/>
        </authorList>
    </citation>
    <scope>NUCLEOTIDE SEQUENCE [LARGE SCALE GENOMIC DNA]</scope>
    <source>
        <strain evidence="1 2">PWU4</strain>
    </source>
</reference>
<gene>
    <name evidence="1" type="ORF">KK083_21080</name>
</gene>
<dbReference type="RefSeq" id="WP_254167328.1">
    <property type="nucleotide sequence ID" value="NZ_JAHESF010000025.1"/>
</dbReference>
<dbReference type="InterPro" id="IPR039513">
    <property type="entry name" value="PL-6"/>
</dbReference>
<sequence>MITTLLQYSLLALVCLTSPAPKKYFISSASELKAIRLQPGDTVVLKAGTWTDQKLELKGNGTEKSPIVLTAAVAGQVRLTGSSTLRIEGKWLVVDGLYFVNGDPGKEPVIDLRDSSSWCRVTNTAVVSCNPADKTFTTQYMSMHGSHHRVDHCYFENKTNHGPTLVVWLSEKPNYHRIDHNHFGPRQNLGVNGGETIRIGTSTWSLYDSYTTVEYNLFEHCDGELEIISNKSCHNTLRHNTFFESQGTLTLRHGNDAIVYGNTFIGNNVKNTGGIRIIGERHRVYNNRFYDLKGTGVSAAISIIDGMPNSPLNGYYQVKRAQVFGNSIVNCEEALALGIGKREDRYLVPLDCEIRDNHVLNGNKVVVLADTLKNLRMEHNFLYRQSSAEIPAGFKIVNPKSFPDSLQQSYQRALAKQFLEKPVAGTMWKRN</sequence>
<evidence type="ECO:0000313" key="2">
    <source>
        <dbReference type="Proteomes" id="UP001319200"/>
    </source>
</evidence>
<dbReference type="SUPFAM" id="SSF51126">
    <property type="entry name" value="Pectin lyase-like"/>
    <property type="match status" value="1"/>
</dbReference>
<dbReference type="Gene3D" id="2.160.20.10">
    <property type="entry name" value="Single-stranded right-handed beta-helix, Pectin lyase-like"/>
    <property type="match status" value="1"/>
</dbReference>
<dbReference type="InterPro" id="IPR012334">
    <property type="entry name" value="Pectin_lyas_fold"/>
</dbReference>
<evidence type="ECO:0000313" key="1">
    <source>
        <dbReference type="EMBL" id="MBT1699404.1"/>
    </source>
</evidence>
<name>A0AAP2DS42_9BACT</name>
<dbReference type="EMBL" id="JAHESF010000025">
    <property type="protein sequence ID" value="MBT1699404.1"/>
    <property type="molecule type" value="Genomic_DNA"/>
</dbReference>
<dbReference type="Proteomes" id="UP001319200">
    <property type="component" value="Unassembled WGS sequence"/>
</dbReference>
<dbReference type="InterPro" id="IPR011050">
    <property type="entry name" value="Pectin_lyase_fold/virulence"/>
</dbReference>